<evidence type="ECO:0000313" key="1">
    <source>
        <dbReference type="EMBL" id="CAD8086528.1"/>
    </source>
</evidence>
<evidence type="ECO:0000313" key="2">
    <source>
        <dbReference type="EMBL" id="CAD8086530.1"/>
    </source>
</evidence>
<comment type="caution">
    <text evidence="2">The sequence shown here is derived from an EMBL/GenBank/DDBJ whole genome shotgun (WGS) entry which is preliminary data.</text>
</comment>
<dbReference type="EMBL" id="CAJJDN010000050">
    <property type="protein sequence ID" value="CAD8086528.1"/>
    <property type="molecule type" value="Genomic_DNA"/>
</dbReference>
<keyword evidence="3" id="KW-1185">Reference proteome</keyword>
<dbReference type="Proteomes" id="UP000692954">
    <property type="component" value="Unassembled WGS sequence"/>
</dbReference>
<accession>A0A8S1N1P4</accession>
<evidence type="ECO:0000313" key="3">
    <source>
        <dbReference type="Proteomes" id="UP000692954"/>
    </source>
</evidence>
<dbReference type="EMBL" id="CAJJDN010000050">
    <property type="protein sequence ID" value="CAD8086530.1"/>
    <property type="molecule type" value="Genomic_DNA"/>
</dbReference>
<dbReference type="AlphaFoldDB" id="A0A8S1N1P4"/>
<organism evidence="2 3">
    <name type="scientific">Paramecium sonneborni</name>
    <dbReference type="NCBI Taxonomy" id="65129"/>
    <lineage>
        <taxon>Eukaryota</taxon>
        <taxon>Sar</taxon>
        <taxon>Alveolata</taxon>
        <taxon>Ciliophora</taxon>
        <taxon>Intramacronucleata</taxon>
        <taxon>Oligohymenophorea</taxon>
        <taxon>Peniculida</taxon>
        <taxon>Parameciidae</taxon>
        <taxon>Paramecium</taxon>
    </lineage>
</organism>
<proteinExistence type="predicted"/>
<protein>
    <submittedName>
        <fullName evidence="2">Uncharacterized protein</fullName>
    </submittedName>
</protein>
<sequence>MDNPLLILKKELLLILLMKLINRMEKQINTFRQYSLNRLLFHLNVKTQFVKCLLEIQKKGTSFDDIFTHPCGCIDQIDFRKSVLQTYVPQHQEFIKNLSRIYQEFVIYSLIIKQLASLNCTNYLINRKQIQRINLNLYQFQKYFDLIFFIYLIEYYLFKLESMYQATIKLQIFQLLIFLANLYEIVLKNQNINISFSLQVQTSKNINLQIIFHFNIKNILLLYQKKQRI</sequence>
<reference evidence="2" key="1">
    <citation type="submission" date="2021-01" db="EMBL/GenBank/DDBJ databases">
        <authorList>
            <consortium name="Genoscope - CEA"/>
            <person name="William W."/>
        </authorList>
    </citation>
    <scope>NUCLEOTIDE SEQUENCE</scope>
</reference>
<gene>
    <name evidence="1" type="ORF">PSON_ATCC_30995.1.T0500036</name>
    <name evidence="2" type="ORF">PSON_ATCC_30995.1.T0500037</name>
</gene>
<name>A0A8S1N1P4_9CILI</name>